<feature type="region of interest" description="Disordered" evidence="4">
    <location>
        <begin position="2790"/>
        <end position="2832"/>
    </location>
</feature>
<feature type="compositionally biased region" description="Low complexity" evidence="4">
    <location>
        <begin position="2153"/>
        <end position="2187"/>
    </location>
</feature>
<feature type="region of interest" description="Disordered" evidence="4">
    <location>
        <begin position="2238"/>
        <end position="2280"/>
    </location>
</feature>
<feature type="domain" description="VWFC" evidence="5">
    <location>
        <begin position="789"/>
        <end position="847"/>
    </location>
</feature>
<keyword evidence="2" id="KW-1015">Disulfide bond</keyword>
<evidence type="ECO:0000256" key="1">
    <source>
        <dbReference type="ARBA" id="ARBA00022737"/>
    </source>
</evidence>
<feature type="compositionally biased region" description="Low complexity" evidence="4">
    <location>
        <begin position="1878"/>
        <end position="1911"/>
    </location>
</feature>
<feature type="region of interest" description="Disordered" evidence="4">
    <location>
        <begin position="1875"/>
        <end position="1911"/>
    </location>
</feature>
<dbReference type="CDD" id="cd19941">
    <property type="entry name" value="TIL"/>
    <property type="match status" value="3"/>
</dbReference>
<feature type="compositionally biased region" description="Low complexity" evidence="4">
    <location>
        <begin position="1970"/>
        <end position="2003"/>
    </location>
</feature>
<feature type="compositionally biased region" description="Low complexity" evidence="4">
    <location>
        <begin position="3257"/>
        <end position="3292"/>
    </location>
</feature>
<dbReference type="GO" id="GO:0031012">
    <property type="term" value="C:extracellular matrix"/>
    <property type="evidence" value="ECO:0007669"/>
    <property type="project" value="TreeGrafter"/>
</dbReference>
<feature type="region of interest" description="Disordered" evidence="4">
    <location>
        <begin position="1767"/>
        <end position="1818"/>
    </location>
</feature>
<name>A0A913YZT8_PATMI</name>
<accession>A0A913YZT8</accession>
<dbReference type="GO" id="GO:0005615">
    <property type="term" value="C:extracellular space"/>
    <property type="evidence" value="ECO:0007669"/>
    <property type="project" value="TreeGrafter"/>
</dbReference>
<dbReference type="Pfam" id="PF01826">
    <property type="entry name" value="TIL"/>
    <property type="match status" value="4"/>
</dbReference>
<feature type="region of interest" description="Disordered" evidence="4">
    <location>
        <begin position="3342"/>
        <end position="3384"/>
    </location>
</feature>
<feature type="compositionally biased region" description="Low complexity" evidence="4">
    <location>
        <begin position="2061"/>
        <end position="2096"/>
    </location>
</feature>
<dbReference type="Proteomes" id="UP000887568">
    <property type="component" value="Unplaced"/>
</dbReference>
<feature type="region of interest" description="Disordered" evidence="4">
    <location>
        <begin position="2515"/>
        <end position="2554"/>
    </location>
</feature>
<feature type="region of interest" description="Disordered" evidence="4">
    <location>
        <begin position="2887"/>
        <end position="2924"/>
    </location>
</feature>
<dbReference type="PROSITE" id="PS51233">
    <property type="entry name" value="VWFD"/>
    <property type="match status" value="3"/>
</dbReference>
<feature type="compositionally biased region" description="Low complexity" evidence="4">
    <location>
        <begin position="2981"/>
        <end position="3013"/>
    </location>
</feature>
<feature type="region of interest" description="Disordered" evidence="4">
    <location>
        <begin position="2330"/>
        <end position="2372"/>
    </location>
</feature>
<feature type="compositionally biased region" description="Low complexity" evidence="4">
    <location>
        <begin position="2521"/>
        <end position="2554"/>
    </location>
</feature>
<feature type="compositionally biased region" description="Low complexity" evidence="4">
    <location>
        <begin position="2797"/>
        <end position="2832"/>
    </location>
</feature>
<feature type="compositionally biased region" description="Low complexity" evidence="4">
    <location>
        <begin position="2889"/>
        <end position="2924"/>
    </location>
</feature>
<dbReference type="InterPro" id="IPR001846">
    <property type="entry name" value="VWF_type-D"/>
</dbReference>
<feature type="region of interest" description="Disordered" evidence="4">
    <location>
        <begin position="2611"/>
        <end position="2645"/>
    </location>
</feature>
<dbReference type="PANTHER" id="PTHR11339">
    <property type="entry name" value="EXTRACELLULAR MATRIX GLYCOPROTEIN RELATED"/>
    <property type="match status" value="1"/>
</dbReference>
<dbReference type="RefSeq" id="XP_038045088.1">
    <property type="nucleotide sequence ID" value="XM_038189160.1"/>
</dbReference>
<dbReference type="PANTHER" id="PTHR11339:SF386">
    <property type="entry name" value="HEMOLECTIN, ISOFORM A"/>
    <property type="match status" value="1"/>
</dbReference>
<evidence type="ECO:0000259" key="5">
    <source>
        <dbReference type="PROSITE" id="PS50184"/>
    </source>
</evidence>
<feature type="compositionally biased region" description="Low complexity" evidence="4">
    <location>
        <begin position="2245"/>
        <end position="2280"/>
    </location>
</feature>
<feature type="compositionally biased region" description="Low complexity" evidence="4">
    <location>
        <begin position="3165"/>
        <end position="3200"/>
    </location>
</feature>
<dbReference type="Pfam" id="PF08742">
    <property type="entry name" value="C8"/>
    <property type="match status" value="3"/>
</dbReference>
<dbReference type="InterPro" id="IPR050780">
    <property type="entry name" value="Mucin_vWF_Thrombospondin_sf"/>
</dbReference>
<feature type="region of interest" description="Disordered" evidence="4">
    <location>
        <begin position="3070"/>
        <end position="3108"/>
    </location>
</feature>
<feature type="region of interest" description="Disordered" evidence="4">
    <location>
        <begin position="1559"/>
        <end position="1595"/>
    </location>
</feature>
<feature type="domain" description="VWFD" evidence="6">
    <location>
        <begin position="88"/>
        <end position="266"/>
    </location>
</feature>
<feature type="domain" description="VWFD" evidence="6">
    <location>
        <begin position="455"/>
        <end position="640"/>
    </location>
</feature>
<feature type="region of interest" description="Disordered" evidence="4">
    <location>
        <begin position="3157"/>
        <end position="3200"/>
    </location>
</feature>
<feature type="compositionally biased region" description="Low complexity" evidence="4">
    <location>
        <begin position="1573"/>
        <end position="1595"/>
    </location>
</feature>
<dbReference type="PROSITE" id="PS50184">
    <property type="entry name" value="VWFC_2"/>
    <property type="match status" value="1"/>
</dbReference>
<dbReference type="Pfam" id="PF00094">
    <property type="entry name" value="VWD"/>
    <property type="match status" value="3"/>
</dbReference>
<feature type="region of interest" description="Disordered" evidence="4">
    <location>
        <begin position="2053"/>
        <end position="2096"/>
    </location>
</feature>
<feature type="region of interest" description="Disordered" evidence="4">
    <location>
        <begin position="3434"/>
        <end position="3476"/>
    </location>
</feature>
<feature type="domain" description="VWFD" evidence="6">
    <location>
        <begin position="922"/>
        <end position="1093"/>
    </location>
</feature>
<feature type="compositionally biased region" description="Low complexity" evidence="4">
    <location>
        <begin position="2613"/>
        <end position="2645"/>
    </location>
</feature>
<organism evidence="7 8">
    <name type="scientific">Patiria miniata</name>
    <name type="common">Bat star</name>
    <name type="synonym">Asterina miniata</name>
    <dbReference type="NCBI Taxonomy" id="46514"/>
    <lineage>
        <taxon>Eukaryota</taxon>
        <taxon>Metazoa</taxon>
        <taxon>Echinodermata</taxon>
        <taxon>Eleutherozoa</taxon>
        <taxon>Asterozoa</taxon>
        <taxon>Asteroidea</taxon>
        <taxon>Valvatacea</taxon>
        <taxon>Valvatida</taxon>
        <taxon>Asterinidae</taxon>
        <taxon>Patiria</taxon>
    </lineage>
</organism>
<evidence type="ECO:0000313" key="7">
    <source>
        <dbReference type="EnsemblMetazoa" id="XP_038045088.1"/>
    </source>
</evidence>
<keyword evidence="8" id="KW-1185">Reference proteome</keyword>
<dbReference type="InterPro" id="IPR001007">
    <property type="entry name" value="VWF_dom"/>
</dbReference>
<dbReference type="SUPFAM" id="SSF57567">
    <property type="entry name" value="Serine protease inhibitors"/>
    <property type="match status" value="4"/>
</dbReference>
<feature type="compositionally biased region" description="Low complexity" evidence="4">
    <location>
        <begin position="3349"/>
        <end position="3384"/>
    </location>
</feature>
<feature type="compositionally biased region" description="Low complexity" evidence="4">
    <location>
        <begin position="2429"/>
        <end position="2462"/>
    </location>
</feature>
<dbReference type="SMART" id="SM00214">
    <property type="entry name" value="VWC"/>
    <property type="match status" value="3"/>
</dbReference>
<dbReference type="InterPro" id="IPR002919">
    <property type="entry name" value="TIL_dom"/>
</dbReference>
<dbReference type="GeneID" id="119719662"/>
<proteinExistence type="predicted"/>
<feature type="compositionally biased region" description="Low complexity" evidence="4">
    <location>
        <begin position="2337"/>
        <end position="2372"/>
    </location>
</feature>
<feature type="region of interest" description="Disordered" evidence="4">
    <location>
        <begin position="2696"/>
        <end position="2740"/>
    </location>
</feature>
<sequence length="3502" mass="383652">MKSPFLHCNTLHPPPPKMRTLAKPLVGSTTTSASANTSTGTRMQAQEHCIKCDLYVYNVVIDCAKLGTTQIGVTTPQSDIAVDEPSTGVCSICCGGSVRTFDGLSYNVPLMCRHIMAHFSSEDDSFTVDIVPNYTCDGASEECRSAVNITTGASHELLVIDLLPGGVVQANGRIVEMPFHSTTNSKVYKEGIYVVFLSMDGTVKVSFDGSNRVVMAVDRLFHGANGQENTMRGLCGTFDNNAGNDLKGMTVAEFANLYRGPFGQCSAPLKTSDLNPYESLTPNQQENVTRICEEFATSPRFSGGRQRVRVQSFRNSCRFSMSLCHRDRSQCDICAVYSDYGEACSRRGVITNWRSRDFCGIQCSNGMEYNECGSACPRTCENMFFSGVCDKRCIPGCQCPDGTYFDGATCVLKENCPCRHGGQLFSAGTTVRDTCRECICMEGRLSNCKNISCPATCTIYRGRSFTTFDGTSYEFDGNCEYVLVQSLGRDIATFSIFMDKTGCKGNKLRCNSPPGISVRSPDGSLFELNSQGEVTVSINNQPKARMDLPYERFAVNGAISIRRVSSTFTLVKMPEQGIELLLGMDNRIYVTAAETMLGKVHGLCGNFNRKNVDDFQLPSGSTVGVPNLFAPKWNANAECTEGSLGNGEDFCELEPTYRAWTNSVCRILKQAPFSECFYKVETVKFYKQCLSDGCTDSAAGATCLAFAAYARECAKMGVVIDWRSQHLCSADCPNGKVYKECGSMCNVTCHDLTSASECEEQCIQGCRCPDGKVFSDEENKCVAVSECPCQRNGRTFQPGKDWWESCNQCVCTNGIAKCSQRTCPDRIDQCPDGLTWMKCVQCERQCDNIHLSCKRGHCSPGCGCPIGLVRAPGGGTCIKEELCPCYHNGRSYNTGEHFNIDCNKCVCRPNENIECEDKTCPATCRSYGDPHYITYDGKKYDFQGDCRYILTTDDCGEHGARSTFKVVVQNVPCGTGQVTCTKAVDVTIHGVTISLVRGARPSVRPRKKNQKAKFEILYPGMYVVIVTEHGITVMWDRRTSVFVTVDGKFYQRTCGLCGNFDSDSTNDFRTRANEDGATAVVFGHSWRISDGCDMPPIPEHPCEKFPERKRFAQSECSKLKDPIFKECHRLVDPEPFIEDCEYDTCECNRGGDCECMCTVLTNYAKRCGELGVIPGNWRYNLSRCEFMCKDGMEYTTCGEICEGTCQGEDLKRTFNCKMSCVEGCHCIKGTKMWKDECVKTPVCPCIYDGKEVPPGYTVIEDCRTCTCKEGRMQCSGSSCTTEEITTEAEATETTPLTTKEESTSAVSTTESTTEATEATAVPTSIVETTLTTETTTFTETTTPVPNCFEKCHVVEPIQCEDQEDENYDQQSPPFKTDSFCRPDSLHLKTYPCNCEEGYLRDYSDDQNEKSLQYQIGFAWDTYMCVKIEDCPDCVLNGETYEREEEVIFGCDLCKCQSGSSEDNTYEMICKPIPGCTTTTEQITTEAETTETPPLTTKEEITTEAEGTETAPLTTKEEITTEAEGTETAPLTTKEQITTEAEATETPPLTTKEQITTKAEATETTPLTTKEESTSAVRTTESTTEATEATAVPTSTVETTLTTETTTFTETTTPVPNCFEKCHVVEPIQCEDQEDENYDQQSPPFKTDSFCRPDSLHLKTYPCNCEEGYLRDYSDDQNEKSLQYQIGFAWDTYMCVKIEDCPDCVLNGETYEREEEVIFGCDLCKCQSGSSEDNTYEMICKPIPGCTTTTEQITTETPPLTTKEEITTEAEGTETAPLTTKEQITTEAEATETPPLTTKESTTAVSPTKSTTESTTAETTTPSFCDDNCVCTVNCDGKLVNKACRRQVPRNCRICTCPQGTRRSRNEAFCKQPPEDCRTTPATPETEQPTTESTTAVSPTKSTTESTTAETTTPSFCDDNCVCTVNCDGKLVNKACRRQVPRNCRICTCPEGTRRSRNEAFCKQPPEDCRTTPATPETEQPTTESTTAVSPTKSTTESTTAETTTPSFCDDNCVCPVNCDGKLLNKACRRQAPRNCRICTCPQGTRRSRNEAFCKQPPEDCSTTPATPETEQPTTESTTAVSPTKSTTESTTAETTTPSFCDDNCVCPVNCDGKLLNKACRRQAPRNCRICTCPQGTRRSRNEAFCKQPPEDCSTTPATPETEQPTTESTTAVSPTKSTTESTTAETTTPSFCDDNCVCPVNCDGKLLNKACRRQVPRNCRSCTCPEGTRRSRNEAFCKQPPEDCSTTPATTETEQPTTESTTAVSPTESTTEATTPQTTTPSFCDDNCVCPVNCDGKLLNKACRRQVPRNCRSCTCPEGTRRSRNEAFCKQPPEDCSTTPATTETEQPTTESTTAVSPTKSTTESTTAETTTPSFCDDNCVCPVNCDGKLLNKACRRQVPRNCRICTCPQGTRRSRNEAFCKQPPEDCSTTPATPETEQPTTESTTAVSPTKSTTESTTAETTTPSFCDDNCVCPVNCDGKLLNKACRRQVPRNCRICTCPQGTRRSRNEAFCKQPPEDCSTTPATPETEQPTTESTTAVSPTKSTTESTTAETTTPSFCDDNCVCPVNCDGKLLNKACRRQVPRNCRICTCPEGTRRSRNEAFCKQPPEDCSTTPATTETEQPTTESTTAVSPTKSTTESTTAETTTPSFCDDNCVCPVNCDGKLLNKACRRQVPRNCRSCTCPQGTRRSRNEAFCKQPPEDCSTTPATTETEQPTTESTTAVSPTESTTEATTPQTTTPSFCDDNCVCPVNCDGKLLNKACRRQVPRNCRSCTCPEGTRRSRNEAFCKQPPEDCSTTPATTETEQPTTESTTAVSPTKSTTESTTAETTTPSFCDDNCVCPVNCDGKLLNKACRRQVPRNCRICTCPQGTRRSRNEAFCKQPPEDCSTTPATTETEQPTTESTTAVSPTKSTTESTTAETTTPSFCDDNCVCPVNCDGKLLNKACRRQAPRNCRICTCPQGTRRSRNEAFCKQPPEDCSTTPATTETEQPTTESTTAVSPTKSTTESTTAETTTPSFCDDNCVCPVNCDGKLVNKACRRQVPRNCRICTCPQGTRRSRNEAFCKQPPEDCSTTPATTETEQPTTESTTAVSPTKSTTESTTAETTTPSFCDDNCVCPVNCDGKLVNKACRRQAPRNCRICTCPQGTRRSRNEAFCKQPPEDCSTTPATPETEQPTTESTTAVSPTKSTTESTTAETTTPSFCDDNCVCPVNCDGKLLNKACRRQVPRNCRICTCPQGTRRSRNEAFCKRPPEDCSTTPATTETEQPTTESTTAVSPTKSTTESTTAETTTPSFCDDNCVCPVNCDGKLLNKACRRQVPRKCRSCTCPEGTRRSRNEAFCKRPPEDCSTTPATTETEQPTTESTTAVSPTESTTEATTPQTTTPSFCDDNCVCPVNCDGKLLNKACRRQVPRNCRSCTCPEGTRRSRNEAFCKRPPEDCSTTPATTETEQPTTESTTAVSPTESTTESTTPQTTTPSFCDDNCVCPVNCDGKLLNKACRRL</sequence>
<evidence type="ECO:0000256" key="3">
    <source>
        <dbReference type="ARBA" id="ARBA00023180"/>
    </source>
</evidence>
<feature type="compositionally biased region" description="Low complexity" evidence="4">
    <location>
        <begin position="2705"/>
        <end position="2740"/>
    </location>
</feature>
<feature type="region of interest" description="Disordered" evidence="4">
    <location>
        <begin position="1967"/>
        <end position="2003"/>
    </location>
</feature>
<evidence type="ECO:0000259" key="6">
    <source>
        <dbReference type="PROSITE" id="PS51233"/>
    </source>
</evidence>
<dbReference type="OMA" id="CDDNCVC"/>
<dbReference type="SMART" id="SM00216">
    <property type="entry name" value="VWD"/>
    <property type="match status" value="3"/>
</dbReference>
<feature type="compositionally biased region" description="Low complexity" evidence="4">
    <location>
        <begin position="3073"/>
        <end position="3108"/>
    </location>
</feature>
<feature type="region of interest" description="Disordered" evidence="4">
    <location>
        <begin position="2145"/>
        <end position="2187"/>
    </location>
</feature>
<feature type="region of interest" description="Disordered" evidence="4">
    <location>
        <begin position="2423"/>
        <end position="2462"/>
    </location>
</feature>
<feature type="region of interest" description="Disordered" evidence="4">
    <location>
        <begin position="2979"/>
        <end position="3013"/>
    </location>
</feature>
<dbReference type="SMART" id="SM00832">
    <property type="entry name" value="C8"/>
    <property type="match status" value="3"/>
</dbReference>
<feature type="region of interest" description="Disordered" evidence="4">
    <location>
        <begin position="3254"/>
        <end position="3292"/>
    </location>
</feature>
<keyword evidence="3" id="KW-0325">Glycoprotein</keyword>
<feature type="compositionally biased region" description="Low complexity" evidence="4">
    <location>
        <begin position="1772"/>
        <end position="1818"/>
    </location>
</feature>
<dbReference type="SMART" id="SM00215">
    <property type="entry name" value="VWC_out"/>
    <property type="match status" value="4"/>
</dbReference>
<dbReference type="InterPro" id="IPR036084">
    <property type="entry name" value="Ser_inhib-like_sf"/>
</dbReference>
<dbReference type="Gene3D" id="2.10.25.10">
    <property type="entry name" value="Laminin"/>
    <property type="match status" value="4"/>
</dbReference>
<feature type="compositionally biased region" description="Low complexity" evidence="4">
    <location>
        <begin position="3441"/>
        <end position="3476"/>
    </location>
</feature>
<protein>
    <submittedName>
        <fullName evidence="7">Uncharacterized protein</fullName>
    </submittedName>
</protein>
<dbReference type="InterPro" id="IPR014853">
    <property type="entry name" value="VWF/SSPO/ZAN-like_Cys-rich_dom"/>
</dbReference>
<dbReference type="OrthoDB" id="6262482at2759"/>
<feature type="region of interest" description="Disordered" evidence="4">
    <location>
        <begin position="1285"/>
        <end position="1320"/>
    </location>
</feature>
<dbReference type="FunFam" id="2.10.25.10:FF:000055">
    <property type="entry name" value="alpha-tectorin isoform X1"/>
    <property type="match status" value="2"/>
</dbReference>
<evidence type="ECO:0000256" key="2">
    <source>
        <dbReference type="ARBA" id="ARBA00023157"/>
    </source>
</evidence>
<keyword evidence="1" id="KW-0677">Repeat</keyword>
<feature type="compositionally biased region" description="Low complexity" evidence="4">
    <location>
        <begin position="1291"/>
        <end position="1320"/>
    </location>
</feature>
<evidence type="ECO:0000256" key="4">
    <source>
        <dbReference type="SAM" id="MobiDB-lite"/>
    </source>
</evidence>
<reference evidence="7" key="1">
    <citation type="submission" date="2022-11" db="UniProtKB">
        <authorList>
            <consortium name="EnsemblMetazoa"/>
        </authorList>
    </citation>
    <scope>IDENTIFICATION</scope>
</reference>
<evidence type="ECO:0000313" key="8">
    <source>
        <dbReference type="Proteomes" id="UP000887568"/>
    </source>
</evidence>
<dbReference type="EnsemblMetazoa" id="XM_038189160.1">
    <property type="protein sequence ID" value="XP_038045088.1"/>
    <property type="gene ID" value="LOC119719662"/>
</dbReference>